<evidence type="ECO:0000313" key="18">
    <source>
        <dbReference type="EMBL" id="RTI13734.1"/>
    </source>
</evidence>
<dbReference type="GO" id="GO:0000725">
    <property type="term" value="P:recombinational repair"/>
    <property type="evidence" value="ECO:0007669"/>
    <property type="project" value="TreeGrafter"/>
</dbReference>
<feature type="region of interest" description="Disordered" evidence="15">
    <location>
        <begin position="833"/>
        <end position="858"/>
    </location>
</feature>
<dbReference type="Proteomes" id="UP000288073">
    <property type="component" value="Unassembled WGS sequence"/>
</dbReference>
<sequence>MEANLYVAGAGTGKTYTLAERYLGFLEEGLSPLQVVAVTFTERAALELRHRVRQMVGERSLGHKERVLAELEAAPIGTLHALAARVCREFPEEAGVPADFQVMEDLEAALLLEAWLEEALLEALQDPRYAPLVEAVGYEGLLDTLREVAKDPLAARELLEKGLGEVAKALRLEAWRGLRRRMEELFHGERPEERYPGFPKGWRAEEPEVVPDLLAWAGEVKFNKKPWLEYKDDPALKRLLKLLGGVKEGFSPGPADERLEEVWPLLRELAEGVLARLEERRFRARRLGYADLEVHALRALEEEEVRAYYRGRFRRLLVDEFQDTNPIQVRLLQALFPDLRAWTVVGDPNQSIYSFRRADPKVMERFQAEAAKEGLRVRRLEKSHRYHQGLADFHNRFFPPLLPGYRAVSAERKPEGEGPWVFHFQGDLEAQARFIAQEVGRLLSEGFQVYDLGEKAYRPMSLRDVAVLGRTWRDLARVAEALRRLEVPAVEAGGGNLLETRAFKDAYLALRFLGDPRDEEALVGLLRSPFFALTDGEVRRLAEARGEGETLWEVLEREGDLSAEAERARETLRGLLRRKALEAPSRLLQRLDGATGYTGVAARLPQGRRRVKDWEGTLDLVRKLEVGSEDPFLVARHLRLLLRSGLSVERHPLEAGEAVTLLTVHGAKGLEWPVVFVLNVGGWNRLGSWKNNKTKPLFRPGLALVPPVLDEEGNPSALFHLAKRRVEEEEKQEENRLLYVAATRASERLYLLLSPDLSPDKGDLDPQTLIGAGSLEKGLEATEPERPWSGEEGEVEVLKERIQGLPLEALPVSLLPLAARDPEAARRRLLGEPEAEGGEAWMPEDPQETEEEVPGGAGVGRMTHALLERFEALEDLEREGRAFLEESFPGAEGEEVEEALRLARTFLTAEVFAPYRGNAVAKEVPVALELLGVRLEGRADRVGEDWVLDYKTDRGVDAKAYLLQVGVYALALGKPRALVADLREGKLYEGASQQVEEKAEEVLRRLMGGEGQGRQPYPLAATDPGHGAPG</sequence>
<evidence type="ECO:0000256" key="11">
    <source>
        <dbReference type="ARBA" id="ARBA00034617"/>
    </source>
</evidence>
<evidence type="ECO:0000259" key="16">
    <source>
        <dbReference type="PROSITE" id="PS51198"/>
    </source>
</evidence>
<keyword evidence="3" id="KW-0227">DNA damage</keyword>
<dbReference type="AlphaFoldDB" id="A0A430UWN3"/>
<dbReference type="Pfam" id="PF13361">
    <property type="entry name" value="UvrD_C"/>
    <property type="match status" value="2"/>
</dbReference>
<name>A0A430UWN3_THESC</name>
<feature type="region of interest" description="Disordered" evidence="15">
    <location>
        <begin position="1006"/>
        <end position="1030"/>
    </location>
</feature>
<evidence type="ECO:0000256" key="7">
    <source>
        <dbReference type="ARBA" id="ARBA00022840"/>
    </source>
</evidence>
<dbReference type="GO" id="GO:0033202">
    <property type="term" value="C:DNA helicase complex"/>
    <property type="evidence" value="ECO:0007669"/>
    <property type="project" value="TreeGrafter"/>
</dbReference>
<protein>
    <recommendedName>
        <fullName evidence="12">DNA 3'-5' helicase</fullName>
        <ecNumber evidence="12">5.6.2.4</ecNumber>
    </recommendedName>
</protein>
<feature type="binding site" evidence="14">
    <location>
        <begin position="8"/>
        <end position="15"/>
    </location>
    <ligand>
        <name>ATP</name>
        <dbReference type="ChEBI" id="CHEBI:30616"/>
    </ligand>
</feature>
<comment type="caution">
    <text evidence="18">The sequence shown here is derived from an EMBL/GenBank/DDBJ whole genome shotgun (WGS) entry which is preliminary data.</text>
</comment>
<dbReference type="InterPro" id="IPR011335">
    <property type="entry name" value="Restrct_endonuc-II-like"/>
</dbReference>
<feature type="domain" description="UvrD-like helicase ATP-binding" evidence="16">
    <location>
        <begin position="1"/>
        <end position="387"/>
    </location>
</feature>
<organism evidence="18 19">
    <name type="scientific">Thermus scotoductus</name>
    <dbReference type="NCBI Taxonomy" id="37636"/>
    <lineage>
        <taxon>Bacteria</taxon>
        <taxon>Thermotogati</taxon>
        <taxon>Deinococcota</taxon>
        <taxon>Deinococci</taxon>
        <taxon>Thermales</taxon>
        <taxon>Thermaceae</taxon>
        <taxon>Thermus</taxon>
    </lineage>
</organism>
<feature type="region of interest" description="Disordered" evidence="15">
    <location>
        <begin position="772"/>
        <end position="793"/>
    </location>
</feature>
<keyword evidence="7 14" id="KW-0067">ATP-binding</keyword>
<dbReference type="SUPFAM" id="SSF52540">
    <property type="entry name" value="P-loop containing nucleoside triphosphate hydrolases"/>
    <property type="match status" value="1"/>
</dbReference>
<proteinExistence type="predicted"/>
<comment type="catalytic activity">
    <reaction evidence="11">
        <text>Couples ATP hydrolysis with the unwinding of duplex DNA by translocating in the 3'-5' direction.</text>
        <dbReference type="EC" id="5.6.2.4"/>
    </reaction>
</comment>
<evidence type="ECO:0000256" key="10">
    <source>
        <dbReference type="ARBA" id="ARBA00023235"/>
    </source>
</evidence>
<dbReference type="SUPFAM" id="SSF52980">
    <property type="entry name" value="Restriction endonuclease-like"/>
    <property type="match status" value="1"/>
</dbReference>
<dbReference type="Gene3D" id="3.40.50.300">
    <property type="entry name" value="P-loop containing nucleotide triphosphate hydrolases"/>
    <property type="match status" value="4"/>
</dbReference>
<dbReference type="Pfam" id="PF00580">
    <property type="entry name" value="UvrD-helicase"/>
    <property type="match status" value="1"/>
</dbReference>
<keyword evidence="9" id="KW-0234">DNA repair</keyword>
<dbReference type="GO" id="GO:0003677">
    <property type="term" value="F:DNA binding"/>
    <property type="evidence" value="ECO:0007669"/>
    <property type="project" value="UniProtKB-KW"/>
</dbReference>
<evidence type="ECO:0000256" key="9">
    <source>
        <dbReference type="ARBA" id="ARBA00023204"/>
    </source>
</evidence>
<gene>
    <name evidence="18" type="ORF">CSW23_13045</name>
</gene>
<feature type="compositionally biased region" description="Basic and acidic residues" evidence="15">
    <location>
        <begin position="777"/>
        <end position="789"/>
    </location>
</feature>
<dbReference type="GO" id="GO:0004527">
    <property type="term" value="F:exonuclease activity"/>
    <property type="evidence" value="ECO:0007669"/>
    <property type="project" value="UniProtKB-KW"/>
</dbReference>
<evidence type="ECO:0000256" key="15">
    <source>
        <dbReference type="SAM" id="MobiDB-lite"/>
    </source>
</evidence>
<keyword evidence="6" id="KW-0269">Exonuclease</keyword>
<dbReference type="Gene3D" id="1.10.486.10">
    <property type="entry name" value="PCRA, domain 4"/>
    <property type="match status" value="1"/>
</dbReference>
<evidence type="ECO:0000256" key="4">
    <source>
        <dbReference type="ARBA" id="ARBA00022801"/>
    </source>
</evidence>
<keyword evidence="8" id="KW-0238">DNA-binding</keyword>
<dbReference type="InterPro" id="IPR038726">
    <property type="entry name" value="PDDEXK_AddAB-type"/>
</dbReference>
<dbReference type="RefSeq" id="WP_126207077.1">
    <property type="nucleotide sequence ID" value="NZ_PEMF01000415.1"/>
</dbReference>
<keyword evidence="10" id="KW-0413">Isomerase</keyword>
<evidence type="ECO:0000313" key="19">
    <source>
        <dbReference type="Proteomes" id="UP000288073"/>
    </source>
</evidence>
<dbReference type="Pfam" id="PF12705">
    <property type="entry name" value="PDDEXK_1"/>
    <property type="match status" value="1"/>
</dbReference>
<dbReference type="PANTHER" id="PTHR11070">
    <property type="entry name" value="UVRD / RECB / PCRA DNA HELICASE FAMILY MEMBER"/>
    <property type="match status" value="1"/>
</dbReference>
<evidence type="ECO:0000256" key="8">
    <source>
        <dbReference type="ARBA" id="ARBA00023125"/>
    </source>
</evidence>
<dbReference type="EC" id="5.6.2.4" evidence="12"/>
<evidence type="ECO:0000256" key="1">
    <source>
        <dbReference type="ARBA" id="ARBA00022722"/>
    </source>
</evidence>
<accession>A0A430UWN3</accession>
<dbReference type="GO" id="GO:0043138">
    <property type="term" value="F:3'-5' DNA helicase activity"/>
    <property type="evidence" value="ECO:0007669"/>
    <property type="project" value="UniProtKB-EC"/>
</dbReference>
<evidence type="ECO:0000256" key="12">
    <source>
        <dbReference type="ARBA" id="ARBA00034808"/>
    </source>
</evidence>
<dbReference type="GO" id="GO:0005524">
    <property type="term" value="F:ATP binding"/>
    <property type="evidence" value="ECO:0007669"/>
    <property type="project" value="UniProtKB-UniRule"/>
</dbReference>
<evidence type="ECO:0000256" key="3">
    <source>
        <dbReference type="ARBA" id="ARBA00022763"/>
    </source>
</evidence>
<evidence type="ECO:0000256" key="2">
    <source>
        <dbReference type="ARBA" id="ARBA00022741"/>
    </source>
</evidence>
<comment type="catalytic activity">
    <reaction evidence="13">
        <text>ATP + H2O = ADP + phosphate + H(+)</text>
        <dbReference type="Rhea" id="RHEA:13065"/>
        <dbReference type="ChEBI" id="CHEBI:15377"/>
        <dbReference type="ChEBI" id="CHEBI:15378"/>
        <dbReference type="ChEBI" id="CHEBI:30616"/>
        <dbReference type="ChEBI" id="CHEBI:43474"/>
        <dbReference type="ChEBI" id="CHEBI:456216"/>
        <dbReference type="EC" id="5.6.2.4"/>
    </reaction>
</comment>
<evidence type="ECO:0000256" key="6">
    <source>
        <dbReference type="ARBA" id="ARBA00022839"/>
    </source>
</evidence>
<evidence type="ECO:0000259" key="17">
    <source>
        <dbReference type="PROSITE" id="PS51217"/>
    </source>
</evidence>
<reference evidence="18 19" key="1">
    <citation type="journal article" date="2019" name="Extremophiles">
        <title>Biogeography of thermophiles and predominance of Thermus scotoductus in domestic water heaters.</title>
        <authorList>
            <person name="Wilpiszeski R.L."/>
            <person name="Zhang Z."/>
            <person name="House C.H."/>
        </authorList>
    </citation>
    <scope>NUCLEOTIDE SEQUENCE [LARGE SCALE GENOMIC DNA]</scope>
    <source>
        <strain evidence="18 19">10_S10</strain>
    </source>
</reference>
<keyword evidence="5 14" id="KW-0347">Helicase</keyword>
<evidence type="ECO:0000256" key="13">
    <source>
        <dbReference type="ARBA" id="ARBA00048988"/>
    </source>
</evidence>
<evidence type="ECO:0000256" key="14">
    <source>
        <dbReference type="PROSITE-ProRule" id="PRU00560"/>
    </source>
</evidence>
<dbReference type="InterPro" id="IPR014016">
    <property type="entry name" value="UvrD-like_ATP-bd"/>
</dbReference>
<evidence type="ECO:0000256" key="5">
    <source>
        <dbReference type="ARBA" id="ARBA00022806"/>
    </source>
</evidence>
<dbReference type="Gene3D" id="3.90.320.10">
    <property type="match status" value="1"/>
</dbReference>
<dbReference type="InterPro" id="IPR014017">
    <property type="entry name" value="DNA_helicase_UvrD-like_C"/>
</dbReference>
<keyword evidence="2 14" id="KW-0547">Nucleotide-binding</keyword>
<dbReference type="PROSITE" id="PS51198">
    <property type="entry name" value="UVRD_HELICASE_ATP_BIND"/>
    <property type="match status" value="1"/>
</dbReference>
<keyword evidence="1" id="KW-0540">Nuclease</keyword>
<dbReference type="GO" id="GO:0005829">
    <property type="term" value="C:cytosol"/>
    <property type="evidence" value="ECO:0007669"/>
    <property type="project" value="TreeGrafter"/>
</dbReference>
<dbReference type="InterPro" id="IPR011604">
    <property type="entry name" value="PDDEXK-like_dom_sf"/>
</dbReference>
<dbReference type="InterPro" id="IPR000212">
    <property type="entry name" value="DNA_helicase_UvrD/REP"/>
</dbReference>
<dbReference type="InterPro" id="IPR027417">
    <property type="entry name" value="P-loop_NTPase"/>
</dbReference>
<dbReference type="PANTHER" id="PTHR11070:SF59">
    <property type="entry name" value="DNA 3'-5' HELICASE"/>
    <property type="match status" value="1"/>
</dbReference>
<dbReference type="PROSITE" id="PS51217">
    <property type="entry name" value="UVRD_HELICASE_CTER"/>
    <property type="match status" value="1"/>
</dbReference>
<keyword evidence="4 14" id="KW-0378">Hydrolase</keyword>
<feature type="domain" description="UvrD-like helicase C-terminal" evidence="17">
    <location>
        <begin position="388"/>
        <end position="669"/>
    </location>
</feature>
<dbReference type="EMBL" id="PEMN01000389">
    <property type="protein sequence ID" value="RTI13734.1"/>
    <property type="molecule type" value="Genomic_DNA"/>
</dbReference>